<dbReference type="Pfam" id="PF00049">
    <property type="entry name" value="Insulin"/>
    <property type="match status" value="1"/>
</dbReference>
<dbReference type="GO" id="GO:0051897">
    <property type="term" value="P:positive regulation of phosphatidylinositol 3-kinase/protein kinase B signal transduction"/>
    <property type="evidence" value="ECO:0007669"/>
    <property type="project" value="TreeGrafter"/>
</dbReference>
<dbReference type="PROSITE" id="PS00262">
    <property type="entry name" value="INSULIN"/>
    <property type="match status" value="1"/>
</dbReference>
<organism evidence="5 6">
    <name type="scientific">Scophthalmus maximus</name>
    <name type="common">Turbot</name>
    <name type="synonym">Psetta maxima</name>
    <dbReference type="NCBI Taxonomy" id="52904"/>
    <lineage>
        <taxon>Eukaryota</taxon>
        <taxon>Metazoa</taxon>
        <taxon>Chordata</taxon>
        <taxon>Craniata</taxon>
        <taxon>Vertebrata</taxon>
        <taxon>Euteleostomi</taxon>
        <taxon>Actinopterygii</taxon>
        <taxon>Neopterygii</taxon>
        <taxon>Teleostei</taxon>
        <taxon>Neoteleostei</taxon>
        <taxon>Acanthomorphata</taxon>
        <taxon>Carangaria</taxon>
        <taxon>Pleuronectiformes</taxon>
        <taxon>Pleuronectoidei</taxon>
        <taxon>Scophthalmidae</taxon>
        <taxon>Scophthalmus</taxon>
    </lineage>
</organism>
<dbReference type="InterPro" id="IPR036438">
    <property type="entry name" value="Insulin-like_sf"/>
</dbReference>
<evidence type="ECO:0000313" key="6">
    <source>
        <dbReference type="Proteomes" id="UP000438429"/>
    </source>
</evidence>
<gene>
    <name evidence="5" type="ORF">F2P81_018999</name>
</gene>
<dbReference type="SUPFAM" id="SSF56994">
    <property type="entry name" value="Insulin-like"/>
    <property type="match status" value="1"/>
</dbReference>
<dbReference type="Proteomes" id="UP000438429">
    <property type="component" value="Unassembled WGS sequence"/>
</dbReference>
<dbReference type="GO" id="GO:0008083">
    <property type="term" value="F:growth factor activity"/>
    <property type="evidence" value="ECO:0007669"/>
    <property type="project" value="InterPro"/>
</dbReference>
<dbReference type="PANTHER" id="PTHR46845">
    <property type="entry name" value="INSULIN-LIKE GROWTH FACTOR I"/>
    <property type="match status" value="1"/>
</dbReference>
<accession>A0A6A4SG51</accession>
<comment type="similarity">
    <text evidence="1">Belongs to the insulin family.</text>
</comment>
<dbReference type="PRINTS" id="PR02005">
    <property type="entry name" value="INSLNLIKEGF1"/>
</dbReference>
<dbReference type="AlphaFoldDB" id="A0A6A4SG51"/>
<dbReference type="Gene3D" id="1.10.100.10">
    <property type="entry name" value="Insulin-like"/>
    <property type="match status" value="1"/>
</dbReference>
<keyword evidence="2" id="KW-1015">Disulfide bond</keyword>
<dbReference type="GO" id="GO:0048009">
    <property type="term" value="P:insulin-like growth factor receptor signaling pathway"/>
    <property type="evidence" value="ECO:0007669"/>
    <property type="project" value="TreeGrafter"/>
</dbReference>
<dbReference type="GO" id="GO:0005159">
    <property type="term" value="F:insulin-like growth factor receptor binding"/>
    <property type="evidence" value="ECO:0007669"/>
    <property type="project" value="TreeGrafter"/>
</dbReference>
<dbReference type="GO" id="GO:0005179">
    <property type="term" value="F:hormone activity"/>
    <property type="evidence" value="ECO:0007669"/>
    <property type="project" value="InterPro"/>
</dbReference>
<evidence type="ECO:0000313" key="5">
    <source>
        <dbReference type="EMBL" id="KAF0029894.1"/>
    </source>
</evidence>
<dbReference type="InterPro" id="IPR022341">
    <property type="entry name" value="IGF-I"/>
</dbReference>
<dbReference type="GO" id="GO:0005615">
    <property type="term" value="C:extracellular space"/>
    <property type="evidence" value="ECO:0007669"/>
    <property type="project" value="InterPro"/>
</dbReference>
<feature type="region of interest" description="Disordered" evidence="3">
    <location>
        <begin position="118"/>
        <end position="194"/>
    </location>
</feature>
<name>A0A6A4SG51_SCOMX</name>
<dbReference type="GO" id="GO:0008283">
    <property type="term" value="P:cell population proliferation"/>
    <property type="evidence" value="ECO:0007669"/>
    <property type="project" value="TreeGrafter"/>
</dbReference>
<dbReference type="EMBL" id="VEVO01000016">
    <property type="protein sequence ID" value="KAF0029894.1"/>
    <property type="molecule type" value="Genomic_DNA"/>
</dbReference>
<evidence type="ECO:0000256" key="3">
    <source>
        <dbReference type="SAM" id="MobiDB-lite"/>
    </source>
</evidence>
<dbReference type="PANTHER" id="PTHR46845:SF3">
    <property type="entry name" value="INSULIN-LIKE GROWTH FACTOR 1"/>
    <property type="match status" value="1"/>
</dbReference>
<protein>
    <recommendedName>
        <fullName evidence="4">Insulin-like domain-containing protein</fullName>
    </recommendedName>
</protein>
<reference evidence="5 6" key="1">
    <citation type="submission" date="2019-06" db="EMBL/GenBank/DDBJ databases">
        <title>Draft genomes of female and male turbot (Scophthalmus maximus).</title>
        <authorList>
            <person name="Xu H."/>
            <person name="Xu X.-W."/>
            <person name="Shao C."/>
            <person name="Chen S."/>
        </authorList>
    </citation>
    <scope>NUCLEOTIDE SEQUENCE [LARGE SCALE GENOMIC DNA]</scope>
    <source>
        <strain evidence="5">Ysfricsl-2016a</strain>
        <tissue evidence="5">Blood</tissue>
    </source>
</reference>
<sequence>MTEPPPTPPPPYLLTSHQAGRDGSDELGCELLFDEDEHWDPPSGANCFPVHKILGPPPLVSPLGFWRRVAKNAGDVEGKPTGYGPNARRSRGIVDECCFQSCELWRLEMYCAPAKTSKAARSVRAQRHTDLPRAPKVSTAGHKVDKGTERRTAQQPDKTKNKKVSTAPEQMHSSLEVHPKNSSRGNAGGRNYRM</sequence>
<feature type="compositionally biased region" description="Pro residues" evidence="3">
    <location>
        <begin position="1"/>
        <end position="12"/>
    </location>
</feature>
<dbReference type="GO" id="GO:0008284">
    <property type="term" value="P:positive regulation of cell population proliferation"/>
    <property type="evidence" value="ECO:0007669"/>
    <property type="project" value="TreeGrafter"/>
</dbReference>
<evidence type="ECO:0000256" key="1">
    <source>
        <dbReference type="ARBA" id="ARBA00009034"/>
    </source>
</evidence>
<feature type="compositionally biased region" description="Basic and acidic residues" evidence="3">
    <location>
        <begin position="142"/>
        <end position="152"/>
    </location>
</feature>
<proteinExistence type="inferred from homology"/>
<feature type="domain" description="Insulin-like" evidence="4">
    <location>
        <begin position="77"/>
        <end position="111"/>
    </location>
</feature>
<evidence type="ECO:0000256" key="2">
    <source>
        <dbReference type="ARBA" id="ARBA00023157"/>
    </source>
</evidence>
<dbReference type="InterPro" id="IPR022353">
    <property type="entry name" value="Insulin_CS"/>
</dbReference>
<evidence type="ECO:0000259" key="4">
    <source>
        <dbReference type="Pfam" id="PF00049"/>
    </source>
</evidence>
<comment type="caution">
    <text evidence="5">The sequence shown here is derived from an EMBL/GenBank/DDBJ whole genome shotgun (WGS) entry which is preliminary data.</text>
</comment>
<feature type="region of interest" description="Disordered" evidence="3">
    <location>
        <begin position="1"/>
        <end position="23"/>
    </location>
</feature>
<dbReference type="InterPro" id="IPR016179">
    <property type="entry name" value="Insulin-like"/>
</dbReference>
<dbReference type="GO" id="GO:0043066">
    <property type="term" value="P:negative regulation of apoptotic process"/>
    <property type="evidence" value="ECO:0007669"/>
    <property type="project" value="TreeGrafter"/>
</dbReference>